<reference evidence="1 2" key="1">
    <citation type="journal article" date="2010" name="Environ. Microbiol.">
        <title>Genomic analysis of oceanic cyanobacterial myoviruses compared with T4-like myoviruses from diverse hosts and environments.</title>
        <authorList>
            <person name="Sullivan M.B."/>
            <person name="Huang K.H."/>
            <person name="Ignacio-Espinoza J.C."/>
            <person name="Berlin A.M."/>
            <person name="Kelly L."/>
            <person name="Weigele P.R."/>
            <person name="DeFrancesco A.S."/>
            <person name="Kern S.E."/>
            <person name="Thompson L.R."/>
            <person name="Young S."/>
            <person name="Yandava C."/>
            <person name="Fu R."/>
            <person name="Krastins B."/>
            <person name="Chase M."/>
            <person name="Sarracino D."/>
            <person name="Osburne M.S."/>
            <person name="Henn M.R."/>
            <person name="Chisholm S.W."/>
        </authorList>
    </citation>
    <scope>NUCLEOTIDE SEQUENCE [LARGE SCALE GENOMIC DNA]</scope>
    <source>
        <strain evidence="1">Syn19</strain>
    </source>
</reference>
<dbReference type="Pfam" id="PF20198">
    <property type="entry name" value="DUF6561"/>
    <property type="match status" value="1"/>
</dbReference>
<dbReference type="GeneID" id="10328408"/>
<dbReference type="Gene3D" id="2.30.30.100">
    <property type="match status" value="1"/>
</dbReference>
<evidence type="ECO:0000313" key="2">
    <source>
        <dbReference type="Proteomes" id="UP000006535"/>
    </source>
</evidence>
<keyword evidence="2" id="KW-1185">Reference proteome</keyword>
<dbReference type="RefSeq" id="YP_004323994.1">
    <property type="nucleotide sequence ID" value="NC_015286.1"/>
</dbReference>
<evidence type="ECO:0000313" key="1">
    <source>
        <dbReference type="EMBL" id="ADO99396.1"/>
    </source>
</evidence>
<proteinExistence type="predicted"/>
<dbReference type="OrthoDB" id="25340at10239"/>
<dbReference type="KEGG" id="vg:10328408"/>
<protein>
    <recommendedName>
        <fullName evidence="3">Gp172</fullName>
    </recommendedName>
</protein>
<dbReference type="Proteomes" id="UP000006535">
    <property type="component" value="Segment"/>
</dbReference>
<sequence>MKLILLKTRHEYLIGKVTQLDEEPSCLIENCMQVTEDDTLVPFPRFTEQRDMFLTSDMILTILDPSPKVLETYKNA</sequence>
<dbReference type="InterPro" id="IPR046691">
    <property type="entry name" value="DUF6561"/>
</dbReference>
<accession>E3SQC6</accession>
<gene>
    <name evidence="1" type="ORF">Syn19_161</name>
</gene>
<organism evidence="1 2">
    <name type="scientific">Synechococcus phage Syn19</name>
    <dbReference type="NCBI Taxonomy" id="445684"/>
    <lineage>
        <taxon>Viruses</taxon>
        <taxon>Duplodnaviria</taxon>
        <taxon>Heunggongvirae</taxon>
        <taxon>Uroviricota</taxon>
        <taxon>Caudoviricetes</taxon>
        <taxon>Pantevenvirales</taxon>
        <taxon>Kyanoviridae</taxon>
        <taxon>Pontusvirus</taxon>
        <taxon>Pontusvirus syn19</taxon>
    </lineage>
</organism>
<dbReference type="EMBL" id="GU071106">
    <property type="protein sequence ID" value="ADO99396.1"/>
    <property type="molecule type" value="Genomic_DNA"/>
</dbReference>
<name>E3SQC6_9CAUD</name>
<evidence type="ECO:0008006" key="3">
    <source>
        <dbReference type="Google" id="ProtNLM"/>
    </source>
</evidence>